<dbReference type="InterPro" id="IPR036236">
    <property type="entry name" value="Znf_C2H2_sf"/>
</dbReference>
<dbReference type="Gene3D" id="3.30.160.60">
    <property type="entry name" value="Classic Zinc Finger"/>
    <property type="match status" value="9"/>
</dbReference>
<evidence type="ECO:0000256" key="6">
    <source>
        <dbReference type="ARBA" id="ARBA00022737"/>
    </source>
</evidence>
<keyword evidence="5" id="KW-0479">Metal-binding</keyword>
<keyword evidence="13" id="KW-0539">Nucleus</keyword>
<evidence type="ECO:0000256" key="8">
    <source>
        <dbReference type="ARBA" id="ARBA00022833"/>
    </source>
</evidence>
<dbReference type="PANTHER" id="PTHR24384:SF196">
    <property type="entry name" value="ZINC FINGER AND BTB DOMAIN-CONTAINING PROTEIN 11"/>
    <property type="match status" value="1"/>
</dbReference>
<keyword evidence="7 15" id="KW-0863">Zinc-finger</keyword>
<dbReference type="Pfam" id="PF00096">
    <property type="entry name" value="zf-C2H2"/>
    <property type="match status" value="8"/>
</dbReference>
<evidence type="ECO:0000259" key="17">
    <source>
        <dbReference type="PROSITE" id="PS50157"/>
    </source>
</evidence>
<evidence type="ECO:0000313" key="18">
    <source>
        <dbReference type="Ensembl" id="ENSMCSP00000008139.1"/>
    </source>
</evidence>
<organism evidence="18 19">
    <name type="scientific">Malurus cyaneus samueli</name>
    <dbReference type="NCBI Taxonomy" id="2593467"/>
    <lineage>
        <taxon>Eukaryota</taxon>
        <taxon>Metazoa</taxon>
        <taxon>Chordata</taxon>
        <taxon>Craniata</taxon>
        <taxon>Vertebrata</taxon>
        <taxon>Euteleostomi</taxon>
        <taxon>Archelosauria</taxon>
        <taxon>Archosauria</taxon>
        <taxon>Dinosauria</taxon>
        <taxon>Saurischia</taxon>
        <taxon>Theropoda</taxon>
        <taxon>Coelurosauria</taxon>
        <taxon>Aves</taxon>
        <taxon>Neognathae</taxon>
        <taxon>Neoaves</taxon>
        <taxon>Telluraves</taxon>
        <taxon>Australaves</taxon>
        <taxon>Passeriformes</taxon>
        <taxon>Meliphagoidea</taxon>
        <taxon>Maluridae</taxon>
        <taxon>Malurus</taxon>
    </lineage>
</organism>
<dbReference type="PANTHER" id="PTHR24384">
    <property type="entry name" value="FINGER PUTATIVE TRANSCRIPTION FACTOR FAMILY-RELATED"/>
    <property type="match status" value="1"/>
</dbReference>
<feature type="domain" description="C2H2-type" evidence="17">
    <location>
        <begin position="498"/>
        <end position="525"/>
    </location>
</feature>
<dbReference type="OrthoDB" id="8113227at2759"/>
<comment type="subcellular location">
    <subcellularLocation>
        <location evidence="2">Nucleus</location>
    </subcellularLocation>
</comment>
<dbReference type="PROSITE" id="PS00028">
    <property type="entry name" value="ZINC_FINGER_C2H2_1"/>
    <property type="match status" value="11"/>
</dbReference>
<evidence type="ECO:0000256" key="10">
    <source>
        <dbReference type="ARBA" id="ARBA00023015"/>
    </source>
</evidence>
<evidence type="ECO:0000256" key="11">
    <source>
        <dbReference type="ARBA" id="ARBA00023125"/>
    </source>
</evidence>
<evidence type="ECO:0000256" key="3">
    <source>
        <dbReference type="ARBA" id="ARBA00006991"/>
    </source>
</evidence>
<feature type="domain" description="C2H2-type" evidence="17">
    <location>
        <begin position="696"/>
        <end position="723"/>
    </location>
</feature>
<evidence type="ECO:0000256" key="16">
    <source>
        <dbReference type="SAM" id="MobiDB-lite"/>
    </source>
</evidence>
<dbReference type="FunFam" id="3.30.160.60:FF:001860">
    <property type="entry name" value="Zinc finger protein 770"/>
    <property type="match status" value="1"/>
</dbReference>
<evidence type="ECO:0000313" key="19">
    <source>
        <dbReference type="Proteomes" id="UP000694560"/>
    </source>
</evidence>
<evidence type="ECO:0000256" key="9">
    <source>
        <dbReference type="ARBA" id="ARBA00022843"/>
    </source>
</evidence>
<dbReference type="AlphaFoldDB" id="A0A8C5THR0"/>
<dbReference type="FunFam" id="3.30.160.60:FF:000624">
    <property type="entry name" value="zinc finger protein 697"/>
    <property type="match status" value="1"/>
</dbReference>
<reference evidence="18" key="2">
    <citation type="submission" date="2025-09" db="UniProtKB">
        <authorList>
            <consortium name="Ensembl"/>
        </authorList>
    </citation>
    <scope>IDENTIFICATION</scope>
</reference>
<dbReference type="FunFam" id="3.30.160.60:FF:001196">
    <property type="entry name" value="Zinc finger protein 770"/>
    <property type="match status" value="1"/>
</dbReference>
<dbReference type="FunFam" id="3.30.160.60:FF:000978">
    <property type="entry name" value="Zinc finger protein 770"/>
    <property type="match status" value="1"/>
</dbReference>
<keyword evidence="12" id="KW-0804">Transcription</keyword>
<feature type="domain" description="C2H2-type" evidence="17">
    <location>
        <begin position="34"/>
        <end position="61"/>
    </location>
</feature>
<keyword evidence="10" id="KW-0805">Transcription regulation</keyword>
<evidence type="ECO:0000256" key="1">
    <source>
        <dbReference type="ARBA" id="ARBA00003767"/>
    </source>
</evidence>
<feature type="domain" description="C2H2-type" evidence="17">
    <location>
        <begin position="526"/>
        <end position="553"/>
    </location>
</feature>
<accession>A0A8C5THR0</accession>
<dbReference type="Proteomes" id="UP000694560">
    <property type="component" value="Unplaced"/>
</dbReference>
<feature type="domain" description="C2H2-type" evidence="17">
    <location>
        <begin position="88"/>
        <end position="115"/>
    </location>
</feature>
<keyword evidence="11" id="KW-0238">DNA-binding</keyword>
<dbReference type="PROSITE" id="PS50157">
    <property type="entry name" value="ZINC_FINGER_C2H2_2"/>
    <property type="match status" value="10"/>
</dbReference>
<evidence type="ECO:0000256" key="4">
    <source>
        <dbReference type="ARBA" id="ARBA00022499"/>
    </source>
</evidence>
<dbReference type="GO" id="GO:0000978">
    <property type="term" value="F:RNA polymerase II cis-regulatory region sequence-specific DNA binding"/>
    <property type="evidence" value="ECO:0007669"/>
    <property type="project" value="TreeGrafter"/>
</dbReference>
<evidence type="ECO:0000256" key="14">
    <source>
        <dbReference type="ARBA" id="ARBA00069093"/>
    </source>
</evidence>
<dbReference type="GO" id="GO:0000981">
    <property type="term" value="F:DNA-binding transcription factor activity, RNA polymerase II-specific"/>
    <property type="evidence" value="ECO:0007669"/>
    <property type="project" value="TreeGrafter"/>
</dbReference>
<evidence type="ECO:0000256" key="5">
    <source>
        <dbReference type="ARBA" id="ARBA00022723"/>
    </source>
</evidence>
<evidence type="ECO:0000256" key="13">
    <source>
        <dbReference type="ARBA" id="ARBA00023242"/>
    </source>
</evidence>
<sequence>FLLESNLARCNCLLKMLKVQHCVAAVKIPKKKPYICDMCYKQFETPSKLARHYLIHTGQKPFECHVCNKTFRQLVHLERHQLTHNLPFKCIVCYRNFKNVITFLKHQQLHNENYENDTKEVENYVNSEQDRVACNIFHCSVCWKPFTTEERWMLHQCLKSDHLHGTRRRRKKTHSCESCNKTFPSRSKLERHFLIHTGQKPFKCSSCGKSFRQSTHLKIHQLTHTEERPFQCCFCQKGFKIQSKLMKHKQLHARNKTFPNIVCKAKALKYPRPHKLLEGKRDDFEYADTHKSQENDPQDVHSIYIVPFQCPACEQCFETEHVLNLHKCCYSRDSRSSNNGAIAGRCTVNRKKKTMMKLKHSEGKAPDCSLTGKKIKSGQVKSPDLVAARDQRRDQHVSTKPSKDCQSRRNIHKSVHNQMKRTFAVPLPWQEHLQPPDLDGNFKGVCTGESMLNVDDSLSNKDNAFYCSSNDSFCYNPEVLHCAFPASAKNIHNRHKVCKCDRCEKMFPSSSKLQRHYLIHTGQKPFGCNVCGKTFRQSAHLKRHQLTHTEKRPCKSPICQVEFENLNKLFNHQEDHIEFKSSQSVGYSGDPQTPSQPSDFQECELIQSNQAAEIKVEIESGGFVLDSSSRNPQPYLCSKLLESEQSCYSYWHDFSEGTEGSEVVNKLYQCGVCFKTFKSPSKLERHHLMHAGQKPFECLVCGKKFRQAPHLKRHHLIHFKESLKLSSTEEQAENVFVLSKPDNGL</sequence>
<keyword evidence="6" id="KW-0677">Repeat</keyword>
<keyword evidence="9" id="KW-0832">Ubl conjugation</keyword>
<dbReference type="Ensembl" id="ENSMCST00000008337.1">
    <property type="protein sequence ID" value="ENSMCSP00000008139.1"/>
    <property type="gene ID" value="ENSMCSG00000005808.1"/>
</dbReference>
<feature type="region of interest" description="Disordered" evidence="16">
    <location>
        <begin position="379"/>
        <end position="409"/>
    </location>
</feature>
<feature type="domain" description="C2H2-type" evidence="17">
    <location>
        <begin position="174"/>
        <end position="201"/>
    </location>
</feature>
<feature type="domain" description="C2H2-type" evidence="17">
    <location>
        <begin position="202"/>
        <end position="229"/>
    </location>
</feature>
<keyword evidence="4" id="KW-1017">Isopeptide bond</keyword>
<feature type="domain" description="C2H2-type" evidence="17">
    <location>
        <begin position="668"/>
        <end position="695"/>
    </location>
</feature>
<feature type="domain" description="C2H2-type" evidence="17">
    <location>
        <begin position="230"/>
        <end position="257"/>
    </location>
</feature>
<dbReference type="GO" id="GO:0005634">
    <property type="term" value="C:nucleus"/>
    <property type="evidence" value="ECO:0007669"/>
    <property type="project" value="UniProtKB-SubCell"/>
</dbReference>
<dbReference type="SUPFAM" id="SSF57667">
    <property type="entry name" value="beta-beta-alpha zinc fingers"/>
    <property type="match status" value="6"/>
</dbReference>
<dbReference type="FunFam" id="3.30.160.60:FF:000904">
    <property type="entry name" value="Zinc finger protein 770"/>
    <property type="match status" value="1"/>
</dbReference>
<dbReference type="FunFam" id="3.30.160.60:FF:000286">
    <property type="entry name" value="Zinc finger protein 770"/>
    <property type="match status" value="1"/>
</dbReference>
<keyword evidence="8" id="KW-0862">Zinc</keyword>
<dbReference type="GO" id="GO:0008270">
    <property type="term" value="F:zinc ion binding"/>
    <property type="evidence" value="ECO:0007669"/>
    <property type="project" value="UniProtKB-KW"/>
</dbReference>
<evidence type="ECO:0000256" key="12">
    <source>
        <dbReference type="ARBA" id="ARBA00023163"/>
    </source>
</evidence>
<feature type="domain" description="C2H2-type" evidence="17">
    <location>
        <begin position="62"/>
        <end position="84"/>
    </location>
</feature>
<dbReference type="InterPro" id="IPR013087">
    <property type="entry name" value="Znf_C2H2_type"/>
</dbReference>
<proteinExistence type="inferred from homology"/>
<name>A0A8C5THR0_9PASS</name>
<evidence type="ECO:0000256" key="15">
    <source>
        <dbReference type="PROSITE-ProRule" id="PRU00042"/>
    </source>
</evidence>
<evidence type="ECO:0000256" key="7">
    <source>
        <dbReference type="ARBA" id="ARBA00022771"/>
    </source>
</evidence>
<comment type="function">
    <text evidence="1">May be involved in transcriptional regulation.</text>
</comment>
<dbReference type="InterPro" id="IPR050752">
    <property type="entry name" value="C2H2-ZF_domain"/>
</dbReference>
<evidence type="ECO:0000256" key="2">
    <source>
        <dbReference type="ARBA" id="ARBA00004123"/>
    </source>
</evidence>
<protein>
    <recommendedName>
        <fullName evidence="14">Zinc finger protein 770</fullName>
    </recommendedName>
</protein>
<feature type="compositionally biased region" description="Basic and acidic residues" evidence="16">
    <location>
        <begin position="387"/>
        <end position="407"/>
    </location>
</feature>
<reference evidence="18" key="1">
    <citation type="submission" date="2025-08" db="UniProtKB">
        <authorList>
            <consortium name="Ensembl"/>
        </authorList>
    </citation>
    <scope>IDENTIFICATION</scope>
</reference>
<comment type="similarity">
    <text evidence="3">Belongs to the krueppel C2H2-type zinc-finger protein family.</text>
</comment>
<dbReference type="SMART" id="SM00355">
    <property type="entry name" value="ZnF_C2H2"/>
    <property type="match status" value="13"/>
</dbReference>
<keyword evidence="19" id="KW-1185">Reference proteome</keyword>